<dbReference type="InterPro" id="IPR001867">
    <property type="entry name" value="OmpR/PhoB-type_DNA-bd"/>
</dbReference>
<dbReference type="Gene3D" id="1.10.10.10">
    <property type="entry name" value="Winged helix-like DNA-binding domain superfamily/Winged helix DNA-binding domain"/>
    <property type="match status" value="1"/>
</dbReference>
<sequence length="263" mass="27824">MIPDAPQPPGRAPHRESAGDGEGRQPGLVLAEPDEKLAARALSRFQRAGVHVVVCHDGAEALLQTGAQHPDAVLLAAPLPVIDAAAVAGLIARLHPVPVMVAAGPDGTEEATAALAAGAVAFVARPYRIEEILPLLTAQIAPAADPHGPLVVGDIQLDPVSFHVHVRGRQLDLPVREFLLLRYLMEHESRVISRRELTQALWGADALESNTLTVHVRRVRNKLRDTAGSCCTIDAIRGMGYRLECTTAAPTPAAASAHPAPTR</sequence>
<evidence type="ECO:0000256" key="8">
    <source>
        <dbReference type="SAM" id="MobiDB-lite"/>
    </source>
</evidence>
<keyword evidence="3" id="KW-0805">Transcription regulation</keyword>
<dbReference type="SMART" id="SM00862">
    <property type="entry name" value="Trans_reg_C"/>
    <property type="match status" value="1"/>
</dbReference>
<evidence type="ECO:0000256" key="1">
    <source>
        <dbReference type="ARBA" id="ARBA00022553"/>
    </source>
</evidence>
<dbReference type="RefSeq" id="WP_024127222.1">
    <property type="nucleotide sequence ID" value="NZ_JAGJBZ010000005.1"/>
</dbReference>
<dbReference type="CDD" id="cd00156">
    <property type="entry name" value="REC"/>
    <property type="match status" value="1"/>
</dbReference>
<dbReference type="InterPro" id="IPR016032">
    <property type="entry name" value="Sig_transdc_resp-reg_C-effctor"/>
</dbReference>
<keyword evidence="2" id="KW-0902">Two-component regulatory system</keyword>
<dbReference type="PANTHER" id="PTHR48111">
    <property type="entry name" value="REGULATOR OF RPOS"/>
    <property type="match status" value="1"/>
</dbReference>
<feature type="compositionally biased region" description="Basic and acidic residues" evidence="8">
    <location>
        <begin position="13"/>
        <end position="23"/>
    </location>
</feature>
<keyword evidence="12" id="KW-1185">Reference proteome</keyword>
<evidence type="ECO:0000256" key="2">
    <source>
        <dbReference type="ARBA" id="ARBA00023012"/>
    </source>
</evidence>
<evidence type="ECO:0000256" key="4">
    <source>
        <dbReference type="ARBA" id="ARBA00023125"/>
    </source>
</evidence>
<feature type="domain" description="OmpR/PhoB-type" evidence="10">
    <location>
        <begin position="147"/>
        <end position="245"/>
    </location>
</feature>
<comment type="caution">
    <text evidence="6">Lacks conserved residue(s) required for the propagation of feature annotation.</text>
</comment>
<dbReference type="Gene3D" id="3.40.50.2300">
    <property type="match status" value="1"/>
</dbReference>
<comment type="caution">
    <text evidence="11">The sequence shown here is derived from an EMBL/GenBank/DDBJ whole genome shotgun (WGS) entry which is preliminary data.</text>
</comment>
<dbReference type="EMBL" id="JARAVY010000017">
    <property type="protein sequence ID" value="MDX2913884.1"/>
    <property type="molecule type" value="Genomic_DNA"/>
</dbReference>
<feature type="compositionally biased region" description="Pro residues" evidence="8">
    <location>
        <begin position="1"/>
        <end position="11"/>
    </location>
</feature>
<dbReference type="PROSITE" id="PS50110">
    <property type="entry name" value="RESPONSE_REGULATORY"/>
    <property type="match status" value="1"/>
</dbReference>
<gene>
    <name evidence="11" type="ORF">PV517_35100</name>
</gene>
<reference evidence="11 12" key="1">
    <citation type="journal article" date="2023" name="Microb. Genom.">
        <title>Mesoterricola silvestris gen. nov., sp. nov., Mesoterricola sediminis sp. nov., Geothrix oryzae sp. nov., Geothrix edaphica sp. nov., Geothrix rubra sp. nov., and Geothrix limicola sp. nov., six novel members of Acidobacteriota isolated from soils.</title>
        <authorList>
            <person name="Weisberg A.J."/>
            <person name="Pearce E."/>
            <person name="Kramer C.G."/>
            <person name="Chang J.H."/>
            <person name="Clarke C.R."/>
        </authorList>
    </citation>
    <scope>NUCLEOTIDE SEQUENCE [LARGE SCALE GENOMIC DNA]</scope>
    <source>
        <strain evidence="11 12">NRRL_B-2795</strain>
    </source>
</reference>
<dbReference type="InterPro" id="IPR039420">
    <property type="entry name" value="WalR-like"/>
</dbReference>
<evidence type="ECO:0000259" key="9">
    <source>
        <dbReference type="PROSITE" id="PS50110"/>
    </source>
</evidence>
<evidence type="ECO:0000313" key="12">
    <source>
        <dbReference type="Proteomes" id="UP001271723"/>
    </source>
</evidence>
<evidence type="ECO:0000256" key="3">
    <source>
        <dbReference type="ARBA" id="ARBA00023015"/>
    </source>
</evidence>
<keyword evidence="1" id="KW-0597">Phosphoprotein</keyword>
<dbReference type="SUPFAM" id="SSF52172">
    <property type="entry name" value="CheY-like"/>
    <property type="match status" value="1"/>
</dbReference>
<name>A0ABU4LFB0_9ACTN</name>
<evidence type="ECO:0000313" key="11">
    <source>
        <dbReference type="EMBL" id="MDX2913884.1"/>
    </source>
</evidence>
<dbReference type="PANTHER" id="PTHR48111:SF1">
    <property type="entry name" value="TWO-COMPONENT RESPONSE REGULATOR ORR33"/>
    <property type="match status" value="1"/>
</dbReference>
<dbReference type="CDD" id="cd00383">
    <property type="entry name" value="trans_reg_C"/>
    <property type="match status" value="1"/>
</dbReference>
<proteinExistence type="predicted"/>
<accession>A0ABU4LFB0</accession>
<dbReference type="SMART" id="SM00448">
    <property type="entry name" value="REC"/>
    <property type="match status" value="1"/>
</dbReference>
<dbReference type="SUPFAM" id="SSF46894">
    <property type="entry name" value="C-terminal effector domain of the bipartite response regulators"/>
    <property type="match status" value="1"/>
</dbReference>
<dbReference type="Proteomes" id="UP001271723">
    <property type="component" value="Unassembled WGS sequence"/>
</dbReference>
<keyword evidence="4 7" id="KW-0238">DNA-binding</keyword>
<feature type="domain" description="Response regulatory" evidence="9">
    <location>
        <begin position="27"/>
        <end position="140"/>
    </location>
</feature>
<dbReference type="InterPro" id="IPR036388">
    <property type="entry name" value="WH-like_DNA-bd_sf"/>
</dbReference>
<organism evidence="11 12">
    <name type="scientific">Streptomyces griseiscabiei</name>
    <dbReference type="NCBI Taxonomy" id="2993540"/>
    <lineage>
        <taxon>Bacteria</taxon>
        <taxon>Bacillati</taxon>
        <taxon>Actinomycetota</taxon>
        <taxon>Actinomycetes</taxon>
        <taxon>Kitasatosporales</taxon>
        <taxon>Streptomycetaceae</taxon>
        <taxon>Streptomyces</taxon>
    </lineage>
</organism>
<dbReference type="Pfam" id="PF00486">
    <property type="entry name" value="Trans_reg_C"/>
    <property type="match status" value="1"/>
</dbReference>
<feature type="region of interest" description="Disordered" evidence="8">
    <location>
        <begin position="1"/>
        <end position="27"/>
    </location>
</feature>
<dbReference type="PROSITE" id="PS51755">
    <property type="entry name" value="OMPR_PHOB"/>
    <property type="match status" value="1"/>
</dbReference>
<evidence type="ECO:0000259" key="10">
    <source>
        <dbReference type="PROSITE" id="PS51755"/>
    </source>
</evidence>
<keyword evidence="5" id="KW-0804">Transcription</keyword>
<dbReference type="Pfam" id="PF00072">
    <property type="entry name" value="Response_reg"/>
    <property type="match status" value="1"/>
</dbReference>
<dbReference type="InterPro" id="IPR001789">
    <property type="entry name" value="Sig_transdc_resp-reg_receiver"/>
</dbReference>
<evidence type="ECO:0000256" key="5">
    <source>
        <dbReference type="ARBA" id="ARBA00023163"/>
    </source>
</evidence>
<evidence type="ECO:0000256" key="7">
    <source>
        <dbReference type="PROSITE-ProRule" id="PRU01091"/>
    </source>
</evidence>
<dbReference type="InterPro" id="IPR011006">
    <property type="entry name" value="CheY-like_superfamily"/>
</dbReference>
<protein>
    <submittedName>
        <fullName evidence="11">Response regulator transcription factor</fullName>
    </submittedName>
</protein>
<feature type="DNA-binding region" description="OmpR/PhoB-type" evidence="7">
    <location>
        <begin position="147"/>
        <end position="245"/>
    </location>
</feature>
<evidence type="ECO:0000256" key="6">
    <source>
        <dbReference type="PROSITE-ProRule" id="PRU00169"/>
    </source>
</evidence>